<proteinExistence type="predicted"/>
<dbReference type="EMBL" id="JBIRGQ010000003">
    <property type="protein sequence ID" value="MFH8547323.1"/>
    <property type="molecule type" value="Genomic_DNA"/>
</dbReference>
<accession>A0ABW7QRJ5</accession>
<keyword evidence="2" id="KW-1185">Reference proteome</keyword>
<dbReference type="Proteomes" id="UP001610818">
    <property type="component" value="Unassembled WGS sequence"/>
</dbReference>
<evidence type="ECO:0000313" key="2">
    <source>
        <dbReference type="Proteomes" id="UP001610818"/>
    </source>
</evidence>
<evidence type="ECO:0000313" key="1">
    <source>
        <dbReference type="EMBL" id="MFH8547323.1"/>
    </source>
</evidence>
<dbReference type="RefSeq" id="WP_397713333.1">
    <property type="nucleotide sequence ID" value="NZ_JBIRGN010000003.1"/>
</dbReference>
<comment type="caution">
    <text evidence="1">The sequence shown here is derived from an EMBL/GenBank/DDBJ whole genome shotgun (WGS) entry which is preliminary data.</text>
</comment>
<gene>
    <name evidence="1" type="ORF">ACH4F9_20180</name>
</gene>
<reference evidence="1 2" key="1">
    <citation type="submission" date="2024-10" db="EMBL/GenBank/DDBJ databases">
        <title>The Natural Products Discovery Center: Release of the First 8490 Sequenced Strains for Exploring Actinobacteria Biosynthetic Diversity.</title>
        <authorList>
            <person name="Kalkreuter E."/>
            <person name="Kautsar S.A."/>
            <person name="Yang D."/>
            <person name="Bader C.D."/>
            <person name="Teijaro C.N."/>
            <person name="Fluegel L."/>
            <person name="Davis C.M."/>
            <person name="Simpson J.R."/>
            <person name="Lauterbach L."/>
            <person name="Steele A.D."/>
            <person name="Gui C."/>
            <person name="Meng S."/>
            <person name="Li G."/>
            <person name="Viehrig K."/>
            <person name="Ye F."/>
            <person name="Su P."/>
            <person name="Kiefer A.F."/>
            <person name="Nichols A."/>
            <person name="Cepeda A.J."/>
            <person name="Yan W."/>
            <person name="Fan B."/>
            <person name="Jiang Y."/>
            <person name="Adhikari A."/>
            <person name="Zheng C.-J."/>
            <person name="Schuster L."/>
            <person name="Cowan T.M."/>
            <person name="Smanski M.J."/>
            <person name="Chevrette M.G."/>
            <person name="De Carvalho L.P.S."/>
            <person name="Shen B."/>
        </authorList>
    </citation>
    <scope>NUCLEOTIDE SEQUENCE [LARGE SCALE GENOMIC DNA]</scope>
    <source>
        <strain evidence="1 2">NPDC017990</strain>
    </source>
</reference>
<protein>
    <submittedName>
        <fullName evidence="1">Uncharacterized protein</fullName>
    </submittedName>
</protein>
<name>A0ABW7QRJ5_9ACTN</name>
<sequence length="114" mass="12547">MSDQQFDPSSAEPVVPRSAVTVAALRKSVERLDEERTAVFDEEFAQSRGDAVATSVFLSRWAMWVERYRVPATAARIHELELAMGAAATDEEARAVATEMSELLHKVTDGLVLP</sequence>
<organism evidence="1 2">
    <name type="scientific">Streptomyces longisporoflavus</name>
    <dbReference type="NCBI Taxonomy" id="28044"/>
    <lineage>
        <taxon>Bacteria</taxon>
        <taxon>Bacillati</taxon>
        <taxon>Actinomycetota</taxon>
        <taxon>Actinomycetes</taxon>
        <taxon>Kitasatosporales</taxon>
        <taxon>Streptomycetaceae</taxon>
        <taxon>Streptomyces</taxon>
    </lineage>
</organism>